<proteinExistence type="predicted"/>
<keyword evidence="5" id="KW-1185">Reference proteome</keyword>
<evidence type="ECO:0000313" key="4">
    <source>
        <dbReference type="EMBL" id="QJB69940.1"/>
    </source>
</evidence>
<protein>
    <recommendedName>
        <fullName evidence="3">Calcineurin-like phosphoesterase domain-containing protein</fullName>
    </recommendedName>
</protein>
<dbReference type="PANTHER" id="PTHR10340:SF57">
    <property type="entry name" value="METALLOPHOS DOMAIN-CONTAINING PROTEIN"/>
    <property type="match status" value="1"/>
</dbReference>
<reference evidence="4 5" key="1">
    <citation type="submission" date="2020-04" db="EMBL/GenBank/DDBJ databases">
        <title>Genome sequence for Sphingorhabdus sp. strain M1.</title>
        <authorList>
            <person name="Park S.-J."/>
        </authorList>
    </citation>
    <scope>NUCLEOTIDE SEQUENCE [LARGE SCALE GENOMIC DNA]</scope>
    <source>
        <strain evidence="4 5">JK6</strain>
    </source>
</reference>
<sequence length="438" mass="47896">MVGQYLSAEKRVGENRKLVGFRGACAAILLACMAAGCSETDKASELVVEPEEEVVAVSTVAAPSPQGAFMLLSDVHLGLDKSQASGKWYCQYQCETDDALWTSAQNEAINLVNQNSAEFIIYTGDLSAHNESDSNRKSEFGQVLDGLENISSKTGKPLLYLPGNNDSDDDDYCAFTFNSEDPFDSAANPNNWPVAGGNANIISRDAANGYYSVYPLGKPAAGTGAPALRVIALNTVIFNKHYVGPRFGCNQSNYRTRQQSDSDNQLEWLSAQLADAASKKEKVILAMHIPPGYDGLGGSDNWHYSLNYLATGKNPLRQYKGQWIQDVFLQIVAHHQSEIVGMVTGHTHLNGIQRMHDCSAQQAFTELGVSASSIVTDHGSNPALKIFSYGDDYEWTGNTTYFATRPSDTSEINWKYNDLNGQETYNQFAFAENYLCTS</sequence>
<dbReference type="SUPFAM" id="SSF56300">
    <property type="entry name" value="Metallo-dependent phosphatases"/>
    <property type="match status" value="1"/>
</dbReference>
<dbReference type="RefSeq" id="WP_168820208.1">
    <property type="nucleotide sequence ID" value="NZ_CP051217.1"/>
</dbReference>
<dbReference type="KEGG" id="phao:HF685_12125"/>
<feature type="domain" description="Calcineurin-like phosphoesterase" evidence="3">
    <location>
        <begin position="69"/>
        <end position="348"/>
    </location>
</feature>
<dbReference type="InterPro" id="IPR004843">
    <property type="entry name" value="Calcineurin-like_PHP"/>
</dbReference>
<dbReference type="PANTHER" id="PTHR10340">
    <property type="entry name" value="SPHINGOMYELIN PHOSPHODIESTERASE"/>
    <property type="match status" value="1"/>
</dbReference>
<keyword evidence="2" id="KW-0325">Glycoprotein</keyword>
<keyword evidence="1" id="KW-0378">Hydrolase</keyword>
<dbReference type="Proteomes" id="UP000501600">
    <property type="component" value="Chromosome"/>
</dbReference>
<dbReference type="Pfam" id="PF00149">
    <property type="entry name" value="Metallophos"/>
    <property type="match status" value="1"/>
</dbReference>
<evidence type="ECO:0000313" key="5">
    <source>
        <dbReference type="Proteomes" id="UP000501600"/>
    </source>
</evidence>
<gene>
    <name evidence="4" type="ORF">HF685_12125</name>
</gene>
<organism evidence="4 5">
    <name type="scientific">Parasphingorhabdus halotolerans</name>
    <dbReference type="NCBI Taxonomy" id="2725558"/>
    <lineage>
        <taxon>Bacteria</taxon>
        <taxon>Pseudomonadati</taxon>
        <taxon>Pseudomonadota</taxon>
        <taxon>Alphaproteobacteria</taxon>
        <taxon>Sphingomonadales</taxon>
        <taxon>Sphingomonadaceae</taxon>
        <taxon>Parasphingorhabdus</taxon>
    </lineage>
</organism>
<dbReference type="GO" id="GO:0016787">
    <property type="term" value="F:hydrolase activity"/>
    <property type="evidence" value="ECO:0007669"/>
    <property type="project" value="UniProtKB-KW"/>
</dbReference>
<dbReference type="EMBL" id="CP051217">
    <property type="protein sequence ID" value="QJB69940.1"/>
    <property type="molecule type" value="Genomic_DNA"/>
</dbReference>
<evidence type="ECO:0000256" key="1">
    <source>
        <dbReference type="ARBA" id="ARBA00022801"/>
    </source>
</evidence>
<evidence type="ECO:0000259" key="3">
    <source>
        <dbReference type="Pfam" id="PF00149"/>
    </source>
</evidence>
<dbReference type="AlphaFoldDB" id="A0A6H2DNH6"/>
<accession>A0A6H2DNH6</accession>
<evidence type="ECO:0000256" key="2">
    <source>
        <dbReference type="ARBA" id="ARBA00023180"/>
    </source>
</evidence>
<name>A0A6H2DNH6_9SPHN</name>
<dbReference type="Gene3D" id="3.60.21.10">
    <property type="match status" value="1"/>
</dbReference>
<dbReference type="InterPro" id="IPR029052">
    <property type="entry name" value="Metallo-depent_PP-like"/>
</dbReference>